<feature type="domain" description="HEPN AbiU2-like" evidence="1">
    <location>
        <begin position="83"/>
        <end position="210"/>
    </location>
</feature>
<evidence type="ECO:0000259" key="1">
    <source>
        <dbReference type="Pfam" id="PF18734"/>
    </source>
</evidence>
<organism evidence="2 3">
    <name type="scientific">Dolichospermum flos-aquae CCAP 1403/13F</name>
    <dbReference type="NCBI Taxonomy" id="315271"/>
    <lineage>
        <taxon>Bacteria</taxon>
        <taxon>Bacillati</taxon>
        <taxon>Cyanobacteriota</taxon>
        <taxon>Cyanophyceae</taxon>
        <taxon>Nostocales</taxon>
        <taxon>Aphanizomenonaceae</taxon>
        <taxon>Dolichospermum</taxon>
    </lineage>
</organism>
<evidence type="ECO:0000313" key="3">
    <source>
        <dbReference type="Proteomes" id="UP000502433"/>
    </source>
</evidence>
<proteinExistence type="predicted"/>
<reference evidence="2 3" key="1">
    <citation type="submission" date="2020-04" db="EMBL/GenBank/DDBJ databases">
        <title>Genome-Wide Identification of 5-Methylcytosine Sites in Bacterial Genomes By High-Throughput Sequencing of MspJI Restriction Fragments.</title>
        <authorList>
            <person name="Wu V."/>
        </authorList>
    </citation>
    <scope>NUCLEOTIDE SEQUENCE [LARGE SCALE GENOMIC DNA]</scope>
    <source>
        <strain evidence="2 3">CCAP 1403/13f</strain>
    </source>
</reference>
<dbReference type="Pfam" id="PF18734">
    <property type="entry name" value="HEPN_AbiU2"/>
    <property type="match status" value="1"/>
</dbReference>
<accession>A0A6H2BYC4</accession>
<dbReference type="KEGG" id="dfs:HGD76_05280"/>
<dbReference type="RefSeq" id="WP_168695168.1">
    <property type="nucleotide sequence ID" value="NZ_CP051206.1"/>
</dbReference>
<dbReference type="EMBL" id="CP051206">
    <property type="protein sequence ID" value="QJB43719.1"/>
    <property type="molecule type" value="Genomic_DNA"/>
</dbReference>
<dbReference type="AlphaFoldDB" id="A0A6H2BYC4"/>
<sequence length="312" mass="36525">MIHENILIGMTLEQAKEYVETNGYKLFLHQPVTVEKGVNKEMYVIVKDNKVTQVGCGINKLRFGIIKTQELQEPNRPVTKKQFEAKIIELGDSLYQSHLHLKIHEWMTNELNKHLNEYPLYFRQSCDAHYETGVLRLTRAYDHDKKTLGLLKILNIIGSDYKDWGCTETIDHKILEEDKKYVNKESNPLVKKLIHLRDKAIAHSEHKQFPSPMDDHIGEVYQNYAQKHGLEWILKEGRLTIQEIEKKPNTEIKIISHETTMEVFQLMDDNENKILGGDIPIFSEFYELTTKGIEICNRYMKKLSIDTIELDE</sequence>
<gene>
    <name evidence="2" type="ORF">HGD76_05280</name>
</gene>
<evidence type="ECO:0000313" key="2">
    <source>
        <dbReference type="EMBL" id="QJB43719.1"/>
    </source>
</evidence>
<dbReference type="InterPro" id="IPR040704">
    <property type="entry name" value="HEPN_AbiU2"/>
</dbReference>
<protein>
    <recommendedName>
        <fullName evidence="1">HEPN AbiU2-like domain-containing protein</fullName>
    </recommendedName>
</protein>
<reference evidence="2 3" key="2">
    <citation type="submission" date="2020-04" db="EMBL/GenBank/DDBJ databases">
        <authorList>
            <person name="Fomenkov A."/>
            <person name="Anton B.P."/>
            <person name="Roberts R.J."/>
        </authorList>
    </citation>
    <scope>NUCLEOTIDE SEQUENCE [LARGE SCALE GENOMIC DNA]</scope>
    <source>
        <strain evidence="2 3">CCAP 1403/13f</strain>
    </source>
</reference>
<name>A0A6H2BYC4_DOLFA</name>
<dbReference type="Proteomes" id="UP000502433">
    <property type="component" value="Chromosome"/>
</dbReference>